<dbReference type="InterPro" id="IPR011993">
    <property type="entry name" value="PH-like_dom_sf"/>
</dbReference>
<sequence length="884" mass="100421">MGAPEKSQASSSNSMQRVKVYRMNDDGKWDDQGTGHVTVEYVERSEELGLFVYDEEDNDNLLFHRISSEDIYRKQEDTIISWRDPEFGTELALSFQETSGCSYIWDNICNVQRNMHFNTLNSEPFHSVNSELRELPAVELSTLPLILKTLVESAIADQLRLAELILSDQDFFRKLMELFRICEGSEDINGLHMIFKIVKGIILLNSTQIFERIFSDEFIMDIIGSLEYDPEAPHIQHHREFIKEHVIFKEAVPIKDRNVLSKIHQTYRVGLLKDVVLAGVLDEATVANLNSMIYANNAFVVSVLKDDSTFIQELFARLKSPTTSSESKKNLVYFLYEFCSLSKSLPMVQQLRLFRDLMNEGIFDIITDVLQCQDKKLVLTGTDILILFLNQDPNLLRSFVVRQEGITLLGLLVRGMITDFGDDMHCQFLEIIRSLLDSCTLTGAQRDTIVDIFFEKHLGQLIEVITAYCPPENVTGESSKSVGPAQRVKLQSVTKPEILSNICELLCFCVLHHPYRIKCNFLPNNVIDKILLLTRRREKYLVVGAVRFVRTILSRHDDHLINHFVRNNLLKPIVDAFVANGNRYNLLNSAVLDLFEYIRKENLTLLVKYTVESFWDQLMKFEYLVSIRSLKVKYEQCVDNGGTRSTANVTDLRRRPDERCLEKEEEAYFNEDSDDEDTSSASISQNQKGQQQKPVLSNGVAAGYWLSSRSGGLVDYDDDEEDEDYRPPQRKQLEASEEDEGTMESLRLKRKLPSKDKEPDLVKKQKLSKNSKSKDGVFATLCSTLSQAVLPGKRTAMNIHTDPCPSDGRESPGEGNQEQGPSVSEACSEISNTTNEENHLGKETAASRNISERLHGTLENGQLSAEEHPLVSPKSSPEMAVNGS</sequence>
<dbReference type="SUPFAM" id="SSF48371">
    <property type="entry name" value="ARM repeat"/>
    <property type="match status" value="1"/>
</dbReference>
<reference evidence="6 7" key="1">
    <citation type="journal article" date="2023" name="Plants (Basel)">
        <title>Bridging the Gap: Combining Genomics and Transcriptomics Approaches to Understand Stylosanthes scabra, an Orphan Legume from the Brazilian Caatinga.</title>
        <authorList>
            <person name="Ferreira-Neto J.R.C."/>
            <person name="da Silva M.D."/>
            <person name="Binneck E."/>
            <person name="de Melo N.F."/>
            <person name="da Silva R.H."/>
            <person name="de Melo A.L.T.M."/>
            <person name="Pandolfi V."/>
            <person name="Bustamante F.O."/>
            <person name="Brasileiro-Vidal A.C."/>
            <person name="Benko-Iseppon A.M."/>
        </authorList>
    </citation>
    <scope>NUCLEOTIDE SEQUENCE [LARGE SCALE GENOMIC DNA]</scope>
    <source>
        <tissue evidence="6">Leaves</tissue>
    </source>
</reference>
<dbReference type="InterPro" id="IPR051137">
    <property type="entry name" value="PP4R3-like"/>
</dbReference>
<feature type="compositionally biased region" description="Acidic residues" evidence="3">
    <location>
        <begin position="715"/>
        <end position="724"/>
    </location>
</feature>
<dbReference type="SUPFAM" id="SSF50729">
    <property type="entry name" value="PH domain-like"/>
    <property type="match status" value="1"/>
</dbReference>
<dbReference type="InterPro" id="IPR006887">
    <property type="entry name" value="P4R3-like_central_dom"/>
</dbReference>
<keyword evidence="2" id="KW-0539">Nucleus</keyword>
<evidence type="ECO:0000259" key="4">
    <source>
        <dbReference type="Pfam" id="PF04802"/>
    </source>
</evidence>
<evidence type="ECO:0008006" key="8">
    <source>
        <dbReference type="Google" id="ProtNLM"/>
    </source>
</evidence>
<evidence type="ECO:0000259" key="5">
    <source>
        <dbReference type="Pfam" id="PF22972"/>
    </source>
</evidence>
<comment type="subcellular location">
    <subcellularLocation>
        <location evidence="1">Nucleus</location>
    </subcellularLocation>
</comment>
<dbReference type="Proteomes" id="UP001341840">
    <property type="component" value="Unassembled WGS sequence"/>
</dbReference>
<evidence type="ECO:0000313" key="6">
    <source>
        <dbReference type="EMBL" id="MED6206076.1"/>
    </source>
</evidence>
<comment type="caution">
    <text evidence="6">The sequence shown here is derived from an EMBL/GenBank/DDBJ whole genome shotgun (WGS) entry which is preliminary data.</text>
</comment>
<feature type="compositionally biased region" description="Basic and acidic residues" evidence="3">
    <location>
        <begin position="753"/>
        <end position="763"/>
    </location>
</feature>
<dbReference type="InterPro" id="IPR055236">
    <property type="entry name" value="EVH1_PP4R3"/>
</dbReference>
<name>A0ABU6Y887_9FABA</name>
<feature type="domain" description="PP4R3 EVH1-like" evidence="5">
    <location>
        <begin position="16"/>
        <end position="115"/>
    </location>
</feature>
<feature type="region of interest" description="Disordered" evidence="3">
    <location>
        <begin position="664"/>
        <end position="695"/>
    </location>
</feature>
<keyword evidence="7" id="KW-1185">Reference proteome</keyword>
<evidence type="ECO:0000256" key="3">
    <source>
        <dbReference type="SAM" id="MobiDB-lite"/>
    </source>
</evidence>
<accession>A0ABU6Y887</accession>
<feature type="domain" description="Serine/threonine-protein phosphatase 4 regulatory subunit 3-like central" evidence="4">
    <location>
        <begin position="153"/>
        <end position="636"/>
    </location>
</feature>
<proteinExistence type="predicted"/>
<gene>
    <name evidence="6" type="ORF">PIB30_023601</name>
</gene>
<organism evidence="6 7">
    <name type="scientific">Stylosanthes scabra</name>
    <dbReference type="NCBI Taxonomy" id="79078"/>
    <lineage>
        <taxon>Eukaryota</taxon>
        <taxon>Viridiplantae</taxon>
        <taxon>Streptophyta</taxon>
        <taxon>Embryophyta</taxon>
        <taxon>Tracheophyta</taxon>
        <taxon>Spermatophyta</taxon>
        <taxon>Magnoliopsida</taxon>
        <taxon>eudicotyledons</taxon>
        <taxon>Gunneridae</taxon>
        <taxon>Pentapetalae</taxon>
        <taxon>rosids</taxon>
        <taxon>fabids</taxon>
        <taxon>Fabales</taxon>
        <taxon>Fabaceae</taxon>
        <taxon>Papilionoideae</taxon>
        <taxon>50 kb inversion clade</taxon>
        <taxon>dalbergioids sensu lato</taxon>
        <taxon>Dalbergieae</taxon>
        <taxon>Pterocarpus clade</taxon>
        <taxon>Stylosanthes</taxon>
    </lineage>
</organism>
<feature type="region of interest" description="Disordered" evidence="3">
    <location>
        <begin position="793"/>
        <end position="884"/>
    </location>
</feature>
<dbReference type="InterPro" id="IPR016024">
    <property type="entry name" value="ARM-type_fold"/>
</dbReference>
<evidence type="ECO:0000313" key="7">
    <source>
        <dbReference type="Proteomes" id="UP001341840"/>
    </source>
</evidence>
<dbReference type="Pfam" id="PF22972">
    <property type="entry name" value="EVH1_PP4R3"/>
    <property type="match status" value="1"/>
</dbReference>
<dbReference type="Gene3D" id="2.30.29.30">
    <property type="entry name" value="Pleckstrin-homology domain (PH domain)/Phosphotyrosine-binding domain (PTB)"/>
    <property type="match status" value="1"/>
</dbReference>
<protein>
    <recommendedName>
        <fullName evidence="8">Serine/threonine-protein phosphatase 4 regulatory subunit 3-like central domain-containing protein</fullName>
    </recommendedName>
</protein>
<evidence type="ECO:0000256" key="2">
    <source>
        <dbReference type="ARBA" id="ARBA00023242"/>
    </source>
</evidence>
<feature type="compositionally biased region" description="Acidic residues" evidence="3">
    <location>
        <begin position="664"/>
        <end position="678"/>
    </location>
</feature>
<dbReference type="PANTHER" id="PTHR23318">
    <property type="entry name" value="ATP SYNTHASE GAMMA-RELATED"/>
    <property type="match status" value="1"/>
</dbReference>
<feature type="region of interest" description="Disordered" evidence="3">
    <location>
        <begin position="712"/>
        <end position="774"/>
    </location>
</feature>
<feature type="compositionally biased region" description="Polar residues" evidence="3">
    <location>
        <begin position="685"/>
        <end position="695"/>
    </location>
</feature>
<evidence type="ECO:0000256" key="1">
    <source>
        <dbReference type="ARBA" id="ARBA00004123"/>
    </source>
</evidence>
<dbReference type="PANTHER" id="PTHR23318:SF0">
    <property type="entry name" value="SERINE_THREONINE-PROTEIN PHOSPHATASE 4 REGULATORY SUBUNIT 3"/>
    <property type="match status" value="1"/>
</dbReference>
<dbReference type="Pfam" id="PF04802">
    <property type="entry name" value="PP4R3"/>
    <property type="match status" value="1"/>
</dbReference>
<dbReference type="EMBL" id="JASCZI010241738">
    <property type="protein sequence ID" value="MED6206076.1"/>
    <property type="molecule type" value="Genomic_DNA"/>
</dbReference>
<feature type="compositionally biased region" description="Basic and acidic residues" evidence="3">
    <location>
        <begin position="725"/>
        <end position="734"/>
    </location>
</feature>